<gene>
    <name evidence="1" type="ORF">M9H77_06523</name>
</gene>
<accession>A0ACC0BSJ7</accession>
<comment type="caution">
    <text evidence="1">The sequence shown here is derived from an EMBL/GenBank/DDBJ whole genome shotgun (WGS) entry which is preliminary data.</text>
</comment>
<proteinExistence type="predicted"/>
<dbReference type="EMBL" id="CM044702">
    <property type="protein sequence ID" value="KAI5675573.1"/>
    <property type="molecule type" value="Genomic_DNA"/>
</dbReference>
<name>A0ACC0BSJ7_CATRO</name>
<keyword evidence="2" id="KW-1185">Reference proteome</keyword>
<reference evidence="2" key="1">
    <citation type="journal article" date="2023" name="Nat. Plants">
        <title>Single-cell RNA sequencing provides a high-resolution roadmap for understanding the multicellular compartmentation of specialized metabolism.</title>
        <authorList>
            <person name="Sun S."/>
            <person name="Shen X."/>
            <person name="Li Y."/>
            <person name="Li Y."/>
            <person name="Wang S."/>
            <person name="Li R."/>
            <person name="Zhang H."/>
            <person name="Shen G."/>
            <person name="Guo B."/>
            <person name="Wei J."/>
            <person name="Xu J."/>
            <person name="St-Pierre B."/>
            <person name="Chen S."/>
            <person name="Sun C."/>
        </authorList>
    </citation>
    <scope>NUCLEOTIDE SEQUENCE [LARGE SCALE GENOMIC DNA]</scope>
</reference>
<organism evidence="1 2">
    <name type="scientific">Catharanthus roseus</name>
    <name type="common">Madagascar periwinkle</name>
    <name type="synonym">Vinca rosea</name>
    <dbReference type="NCBI Taxonomy" id="4058"/>
    <lineage>
        <taxon>Eukaryota</taxon>
        <taxon>Viridiplantae</taxon>
        <taxon>Streptophyta</taxon>
        <taxon>Embryophyta</taxon>
        <taxon>Tracheophyta</taxon>
        <taxon>Spermatophyta</taxon>
        <taxon>Magnoliopsida</taxon>
        <taxon>eudicotyledons</taxon>
        <taxon>Gunneridae</taxon>
        <taxon>Pentapetalae</taxon>
        <taxon>asterids</taxon>
        <taxon>lamiids</taxon>
        <taxon>Gentianales</taxon>
        <taxon>Apocynaceae</taxon>
        <taxon>Rauvolfioideae</taxon>
        <taxon>Vinceae</taxon>
        <taxon>Catharanthinae</taxon>
        <taxon>Catharanthus</taxon>
    </lineage>
</organism>
<evidence type="ECO:0000313" key="2">
    <source>
        <dbReference type="Proteomes" id="UP001060085"/>
    </source>
</evidence>
<protein>
    <submittedName>
        <fullName evidence="1">Uncharacterized protein</fullName>
    </submittedName>
</protein>
<dbReference type="Proteomes" id="UP001060085">
    <property type="component" value="Linkage Group LG02"/>
</dbReference>
<sequence length="356" mass="40314">MEEVPAHTHPGPIVPDFLTRQHEHRSGLWSGDHETCFTDLQYRRFGRNLFQCYNTALRRGCTTDRGSLSHSTDLGVVAYTCIAALANDGCLGQPSCPSWCYMFVWLPYHDHGLVLSNLWRAEVPLICYEIVDYHYPGQLRENDHTYWGIQHASHVEAWHEWRLRYIRWYRGITRVYIRNPANCDTRSVGYQPTGVDRRMMHVLDRGARRVKRGTRRQPGSGARCGHLPVPPFPGRHGHADPEHVEMKRGGHPPINLFDSPNLDIPSFSLGLTQSSKSLPGGSRTLRSPAGTSLGFSSFRAPPPLGTTGSSTLHQPISQASSSNEEEWTDDTDDVQHLGFGHRVRKKTTRFTLSDWP</sequence>
<evidence type="ECO:0000313" key="1">
    <source>
        <dbReference type="EMBL" id="KAI5675573.1"/>
    </source>
</evidence>